<dbReference type="RefSeq" id="WP_061066199.1">
    <property type="nucleotide sequence ID" value="NZ_CP014039.2"/>
</dbReference>
<reference evidence="1" key="1">
    <citation type="submission" date="2018-01" db="EMBL/GenBank/DDBJ databases">
        <title>FDA dAtabase for Regulatory Grade micrObial Sequences (FDA-ARGOS): Supporting development and validation of Infectious Disease Dx tests.</title>
        <authorList>
            <person name="Hoffmann M."/>
            <person name="Allard M."/>
            <person name="Evans P."/>
            <person name="Brown E."/>
            <person name="Tallon L."/>
            <person name="Sadzewicz L."/>
            <person name="Sengamalay N."/>
            <person name="Ott S."/>
            <person name="Godinez A."/>
            <person name="Nagaraj S."/>
            <person name="Vyas G."/>
            <person name="Aluvathingal J."/>
            <person name="Nadendla S."/>
            <person name="Geyer C."/>
            <person name="Sichtig H."/>
        </authorList>
    </citation>
    <scope>NUCLEOTIDE SEQUENCE</scope>
    <source>
        <strain evidence="1">FDAARGOS_107</strain>
    </source>
</reference>
<dbReference type="Proteomes" id="UP000067422">
    <property type="component" value="Chromosome 2"/>
</dbReference>
<name>A0ABN4L6H2_VIBHA</name>
<sequence length="129" mass="15028">MNAISALIRASKGRVKREVSVDHLDGRKHRSKDNIKRDAIEWISKYRGMLVARAIGIGEEEKVAIRLVVVDRLTDHYELTFDDALRVTGLVNDDWLEFSKYYPQGYAHYIRELLKFPILVERDEDPIDD</sequence>
<keyword evidence="2" id="KW-1185">Reference proteome</keyword>
<proteinExistence type="predicted"/>
<dbReference type="EMBL" id="CP014039">
    <property type="protein sequence ID" value="AMG00224.1"/>
    <property type="molecule type" value="Genomic_DNA"/>
</dbReference>
<protein>
    <submittedName>
        <fullName evidence="1">Uncharacterized protein</fullName>
    </submittedName>
</protein>
<accession>A0ABN4L6H2</accession>
<organism evidence="1 2">
    <name type="scientific">Vibrio harveyi</name>
    <name type="common">Beneckea harveyi</name>
    <dbReference type="NCBI Taxonomy" id="669"/>
    <lineage>
        <taxon>Bacteria</taxon>
        <taxon>Pseudomonadati</taxon>
        <taxon>Pseudomonadota</taxon>
        <taxon>Gammaproteobacteria</taxon>
        <taxon>Vibrionales</taxon>
        <taxon>Vibrionaceae</taxon>
        <taxon>Vibrio</taxon>
    </lineage>
</organism>
<evidence type="ECO:0000313" key="1">
    <source>
        <dbReference type="EMBL" id="AMG00224.1"/>
    </source>
</evidence>
<gene>
    <name evidence="1" type="ORF">AL538_21225</name>
</gene>
<evidence type="ECO:0000313" key="2">
    <source>
        <dbReference type="Proteomes" id="UP000067422"/>
    </source>
</evidence>